<reference evidence="1" key="1">
    <citation type="submission" date="2022-01" db="UniProtKB">
        <authorList>
            <consortium name="EnsemblMetazoa"/>
        </authorList>
    </citation>
    <scope>IDENTIFICATION</scope>
</reference>
<dbReference type="Proteomes" id="UP000494040">
    <property type="component" value="Unassembled WGS sequence"/>
</dbReference>
<protein>
    <submittedName>
        <fullName evidence="1">Uncharacterized protein</fullName>
    </submittedName>
</protein>
<dbReference type="RefSeq" id="XP_014242903.1">
    <property type="nucleotide sequence ID" value="XM_014387417.2"/>
</dbReference>
<organism evidence="1 2">
    <name type="scientific">Cimex lectularius</name>
    <name type="common">Bed bug</name>
    <name type="synonym">Acanthia lectularia</name>
    <dbReference type="NCBI Taxonomy" id="79782"/>
    <lineage>
        <taxon>Eukaryota</taxon>
        <taxon>Metazoa</taxon>
        <taxon>Ecdysozoa</taxon>
        <taxon>Arthropoda</taxon>
        <taxon>Hexapoda</taxon>
        <taxon>Insecta</taxon>
        <taxon>Pterygota</taxon>
        <taxon>Neoptera</taxon>
        <taxon>Paraneoptera</taxon>
        <taxon>Hemiptera</taxon>
        <taxon>Heteroptera</taxon>
        <taxon>Panheteroptera</taxon>
        <taxon>Cimicomorpha</taxon>
        <taxon>Cimicidae</taxon>
        <taxon>Cimex</taxon>
    </lineage>
</organism>
<evidence type="ECO:0000313" key="1">
    <source>
        <dbReference type="EnsemblMetazoa" id="XP_014242903.1"/>
    </source>
</evidence>
<name>A0A8I6RIU2_CIMLE</name>
<dbReference type="EnsemblMetazoa" id="XM_014387417.2">
    <property type="protein sequence ID" value="XP_014242903.1"/>
    <property type="gene ID" value="LOC106662961"/>
</dbReference>
<dbReference type="AlphaFoldDB" id="A0A8I6RIU2"/>
<sequence length="362" mass="41727">MSTIHFGLNGQRPPLTYSIQQWYNFFYGNCTRDKDLHIYFNQVVLYFQWHYSFLEKSQILGKVYRYLRIPNVCGKLNKKKFLKVLNEEKVGRKKKIFQKLENVDSFRSPYNSDISSAMPSDFYLSPKSYEHSVQDITQLSTDSISSVESPNNFDCYFSSPGSTLGENEHTIVSDTQRTSLQDLATSQISTLTNKSARTEKIEINSSHTDVQMADMINELFTGVNKDMNVLCKGEIFVDSKRNFIRKQSIFYEPCKIDQEIDVSYEMMNILKDSEERPVFKTLPNASTFSSSSDSVVENEWREKIKPSYVETDSTNQSVRKKIPTIISPSLSFTSDKDLSSETSMESFPTTKSSICRLLIERK</sequence>
<dbReference type="KEGG" id="clec:106662961"/>
<accession>A0A8I6RIU2</accession>
<evidence type="ECO:0000313" key="2">
    <source>
        <dbReference type="Proteomes" id="UP000494040"/>
    </source>
</evidence>
<keyword evidence="2" id="KW-1185">Reference proteome</keyword>
<proteinExistence type="predicted"/>
<dbReference type="GeneID" id="106662961"/>